<dbReference type="EMBL" id="CP012332">
    <property type="protein sequence ID" value="AKU91997.1"/>
    <property type="molecule type" value="Genomic_DNA"/>
</dbReference>
<dbReference type="SMART" id="SM00752">
    <property type="entry name" value="HTTM"/>
    <property type="match status" value="1"/>
</dbReference>
<dbReference type="Pfam" id="PF05090">
    <property type="entry name" value="HTTM"/>
    <property type="match status" value="1"/>
</dbReference>
<dbReference type="InterPro" id="IPR011020">
    <property type="entry name" value="HTTM-like"/>
</dbReference>
<dbReference type="PANTHER" id="PTHR12639">
    <property type="entry name" value="VITAMIN K-DEPENDENT GAMMA-CARBOXYLASE"/>
    <property type="match status" value="1"/>
</dbReference>
<dbReference type="GO" id="GO:0012505">
    <property type="term" value="C:endomembrane system"/>
    <property type="evidence" value="ECO:0007669"/>
    <property type="project" value="UniProtKB-SubCell"/>
</dbReference>
<sequence>MGRLRERLLAPVDASSIAAFRFLFGLIMSVAMIRFIARGWVRTIYVEPTIFFPFEGFGWVRPLPEWGMLLVFGAMATLALGFALGFRPRLCAALFLLGFVYTEVIDKTPYLNHHYLIGLLFLLGACLPIGRGSTVPAWVLWTLRLQLGLVYFFAGVAKLDADWLVRAEPMATWLAARGDLPIIGPLLAQRWMAFAMSWAGAAFDLTIFPLLLWRRSRAFAYVAVAGFHAATGWLFPIGLFPWVMVACTTLFFEPDWPRRLLRRPAPPPDASQAPRSPRLAFALLALHFAVQIALPLRSFAYPGNTSWTEEGFRFAWKVMLIEKQGQVDFEVRVPSTNRAFVVHPSEHLTRFQSRMMSTQPDMILDFAHYLARRYGEELGEAVEVRADGVASLNGRTSQPLVDPEVDLAKVRASLEPSAWIVPLKN</sequence>
<evidence type="ECO:0000256" key="3">
    <source>
        <dbReference type="ARBA" id="ARBA00022989"/>
    </source>
</evidence>
<dbReference type="InterPro" id="IPR053934">
    <property type="entry name" value="HTTM_dom"/>
</dbReference>
<feature type="transmembrane region" description="Helical" evidence="7">
    <location>
        <begin position="111"/>
        <end position="130"/>
    </location>
</feature>
<dbReference type="KEGG" id="vin:AKJ08_2384"/>
<feature type="transmembrane region" description="Helical" evidence="7">
    <location>
        <begin position="66"/>
        <end position="83"/>
    </location>
</feature>
<dbReference type="Proteomes" id="UP000055590">
    <property type="component" value="Chromosome"/>
</dbReference>
<gene>
    <name evidence="9" type="ORF">AKJ08_2384</name>
</gene>
<keyword evidence="3 7" id="KW-1133">Transmembrane helix</keyword>
<feature type="transmembrane region" description="Helical" evidence="7">
    <location>
        <begin position="219"/>
        <end position="252"/>
    </location>
</feature>
<feature type="transmembrane region" description="Helical" evidence="7">
    <location>
        <begin position="191"/>
        <end position="212"/>
    </location>
</feature>
<evidence type="ECO:0000256" key="6">
    <source>
        <dbReference type="ARBA" id="ARBA00023239"/>
    </source>
</evidence>
<feature type="transmembrane region" description="Helical" evidence="7">
    <location>
        <begin position="137"/>
        <end position="157"/>
    </location>
</feature>
<name>A0A0K1PES0_9BACT</name>
<feature type="domain" description="HTTM-like" evidence="8">
    <location>
        <begin position="9"/>
        <end position="256"/>
    </location>
</feature>
<comment type="subcellular location">
    <subcellularLocation>
        <location evidence="1">Endomembrane system</location>
        <topology evidence="1">Multi-pass membrane protein</topology>
    </subcellularLocation>
</comment>
<organism evidence="9 10">
    <name type="scientific">Vulgatibacter incomptus</name>
    <dbReference type="NCBI Taxonomy" id="1391653"/>
    <lineage>
        <taxon>Bacteria</taxon>
        <taxon>Pseudomonadati</taxon>
        <taxon>Myxococcota</taxon>
        <taxon>Myxococcia</taxon>
        <taxon>Myxococcales</taxon>
        <taxon>Cystobacterineae</taxon>
        <taxon>Vulgatibacteraceae</taxon>
        <taxon>Vulgatibacter</taxon>
    </lineage>
</organism>
<dbReference type="GO" id="GO:0008488">
    <property type="term" value="F:gamma-glutamyl carboxylase activity"/>
    <property type="evidence" value="ECO:0007669"/>
    <property type="project" value="InterPro"/>
</dbReference>
<dbReference type="AlphaFoldDB" id="A0A0K1PES0"/>
<dbReference type="InterPro" id="IPR053935">
    <property type="entry name" value="VKGC_lumenal_dom"/>
</dbReference>
<keyword evidence="2 7" id="KW-0812">Transmembrane</keyword>
<reference evidence="9 10" key="1">
    <citation type="submission" date="2015-08" db="EMBL/GenBank/DDBJ databases">
        <authorList>
            <person name="Babu N.S."/>
            <person name="Beckwith C.J."/>
            <person name="Beseler K.G."/>
            <person name="Brison A."/>
            <person name="Carone J.V."/>
            <person name="Caskin T.P."/>
            <person name="Diamond M."/>
            <person name="Durham M.E."/>
            <person name="Foxe J.M."/>
            <person name="Go M."/>
            <person name="Henderson B.A."/>
            <person name="Jones I.B."/>
            <person name="McGettigan J.A."/>
            <person name="Micheletti S.J."/>
            <person name="Nasrallah M.E."/>
            <person name="Ortiz D."/>
            <person name="Piller C.R."/>
            <person name="Privatt S.R."/>
            <person name="Schneider S.L."/>
            <person name="Sharp S."/>
            <person name="Smith T.C."/>
            <person name="Stanton J.D."/>
            <person name="Ullery H.E."/>
            <person name="Wilson R.J."/>
            <person name="Serrano M.G."/>
            <person name="Buck G."/>
            <person name="Lee V."/>
            <person name="Wang Y."/>
            <person name="Carvalho R."/>
            <person name="Voegtly L."/>
            <person name="Shi R."/>
            <person name="Duckworth R."/>
            <person name="Johnson A."/>
            <person name="Loviza R."/>
            <person name="Walstead R."/>
            <person name="Shah Z."/>
            <person name="Kiflezghi M."/>
            <person name="Wade K."/>
            <person name="Ball S.L."/>
            <person name="Bradley K.W."/>
            <person name="Asai D.J."/>
            <person name="Bowman C.A."/>
            <person name="Russell D.A."/>
            <person name="Pope W.H."/>
            <person name="Jacobs-Sera D."/>
            <person name="Hendrix R.W."/>
            <person name="Hatfull G.F."/>
        </authorList>
    </citation>
    <scope>NUCLEOTIDE SEQUENCE [LARGE SCALE GENOMIC DNA]</scope>
    <source>
        <strain evidence="9 10">DSM 27710</strain>
    </source>
</reference>
<dbReference type="Pfam" id="PF22777">
    <property type="entry name" value="VKGC_lumenal_dom"/>
    <property type="match status" value="1"/>
</dbReference>
<keyword evidence="4 7" id="KW-0472">Membrane</keyword>
<keyword evidence="5" id="KW-1015">Disulfide bond</keyword>
<evidence type="ECO:0000256" key="5">
    <source>
        <dbReference type="ARBA" id="ARBA00023157"/>
    </source>
</evidence>
<dbReference type="GO" id="GO:0019842">
    <property type="term" value="F:vitamin binding"/>
    <property type="evidence" value="ECO:0007669"/>
    <property type="project" value="TreeGrafter"/>
</dbReference>
<evidence type="ECO:0000256" key="7">
    <source>
        <dbReference type="SAM" id="Phobius"/>
    </source>
</evidence>
<evidence type="ECO:0000256" key="4">
    <source>
        <dbReference type="ARBA" id="ARBA00023136"/>
    </source>
</evidence>
<dbReference type="STRING" id="1391653.AKJ08_2384"/>
<evidence type="ECO:0000313" key="10">
    <source>
        <dbReference type="Proteomes" id="UP000055590"/>
    </source>
</evidence>
<protein>
    <submittedName>
        <fullName evidence="9">Vitamin K-dependent gamma-carboxylase</fullName>
    </submittedName>
</protein>
<dbReference type="PANTHER" id="PTHR12639:SF7">
    <property type="entry name" value="HTTM DOMAIN-CONTAINING PROTEIN"/>
    <property type="match status" value="1"/>
</dbReference>
<keyword evidence="10" id="KW-1185">Reference proteome</keyword>
<proteinExistence type="predicted"/>
<dbReference type="InterPro" id="IPR007782">
    <property type="entry name" value="VKG_COase"/>
</dbReference>
<feature type="transmembrane region" description="Helical" evidence="7">
    <location>
        <begin position="12"/>
        <end position="37"/>
    </location>
</feature>
<accession>A0A0K1PES0</accession>
<evidence type="ECO:0000259" key="8">
    <source>
        <dbReference type="SMART" id="SM00752"/>
    </source>
</evidence>
<keyword evidence="6" id="KW-0456">Lyase</keyword>
<evidence type="ECO:0000256" key="1">
    <source>
        <dbReference type="ARBA" id="ARBA00004127"/>
    </source>
</evidence>
<evidence type="ECO:0000256" key="2">
    <source>
        <dbReference type="ARBA" id="ARBA00022692"/>
    </source>
</evidence>
<evidence type="ECO:0000313" key="9">
    <source>
        <dbReference type="EMBL" id="AKU91997.1"/>
    </source>
</evidence>